<evidence type="ECO:0000256" key="3">
    <source>
        <dbReference type="ARBA" id="ARBA00023163"/>
    </source>
</evidence>
<comment type="caution">
    <text evidence="5">The sequence shown here is derived from an EMBL/GenBank/DDBJ whole genome shotgun (WGS) entry which is preliminary data.</text>
</comment>
<dbReference type="InterPro" id="IPR001387">
    <property type="entry name" value="Cro/C1-type_HTH"/>
</dbReference>
<dbReference type="Gene3D" id="1.10.260.40">
    <property type="entry name" value="lambda repressor-like DNA-binding domains"/>
    <property type="match status" value="1"/>
</dbReference>
<dbReference type="EMBL" id="WQNF01000001">
    <property type="protein sequence ID" value="MVT63586.1"/>
    <property type="molecule type" value="Genomic_DNA"/>
</dbReference>
<dbReference type="InterPro" id="IPR050807">
    <property type="entry name" value="TransReg_Diox_bact_type"/>
</dbReference>
<evidence type="ECO:0000256" key="1">
    <source>
        <dbReference type="ARBA" id="ARBA00023015"/>
    </source>
</evidence>
<dbReference type="PANTHER" id="PTHR46797">
    <property type="entry name" value="HTH-TYPE TRANSCRIPTIONAL REGULATOR"/>
    <property type="match status" value="1"/>
</dbReference>
<keyword evidence="3" id="KW-0804">Transcription</keyword>
<reference evidence="5 6" key="1">
    <citation type="submission" date="2019-12" db="EMBL/GenBank/DDBJ databases">
        <title>Draft genome sequences Bradyrhizobium cajani AMBPC1010, Bradyrhizobium pachyrhizi AMBPC1040 and Bradyrhizobium yuanmingense ALSPC3051, three plant growth promoting strains isolated from nodules of Cajanus cajan L. in Dominican Republic.</title>
        <authorList>
            <person name="Flores-Felix J.D."/>
            <person name="Araujo J."/>
            <person name="Diaz-Alcantara C."/>
            <person name="Gonzalez-Andres F."/>
            <person name="Velazquez E."/>
        </authorList>
    </citation>
    <scope>NUCLEOTIDE SEQUENCE [LARGE SCALE GENOMIC DNA]</scope>
    <source>
        <strain evidence="5 6">1040</strain>
    </source>
</reference>
<keyword evidence="2" id="KW-0238">DNA-binding</keyword>
<dbReference type="CDD" id="cd00093">
    <property type="entry name" value="HTH_XRE"/>
    <property type="match status" value="1"/>
</dbReference>
<evidence type="ECO:0000256" key="2">
    <source>
        <dbReference type="ARBA" id="ARBA00023125"/>
    </source>
</evidence>
<evidence type="ECO:0000259" key="4">
    <source>
        <dbReference type="PROSITE" id="PS50943"/>
    </source>
</evidence>
<dbReference type="SMART" id="SM00530">
    <property type="entry name" value="HTH_XRE"/>
    <property type="match status" value="1"/>
</dbReference>
<feature type="domain" description="HTH cro/C1-type" evidence="4">
    <location>
        <begin position="12"/>
        <end position="66"/>
    </location>
</feature>
<dbReference type="GO" id="GO:0003677">
    <property type="term" value="F:DNA binding"/>
    <property type="evidence" value="ECO:0007669"/>
    <property type="project" value="UniProtKB-KW"/>
</dbReference>
<dbReference type="GO" id="GO:0003700">
    <property type="term" value="F:DNA-binding transcription factor activity"/>
    <property type="evidence" value="ECO:0007669"/>
    <property type="project" value="TreeGrafter"/>
</dbReference>
<name>A0A844SDF4_9BRAD</name>
<evidence type="ECO:0000313" key="5">
    <source>
        <dbReference type="EMBL" id="MVT63586.1"/>
    </source>
</evidence>
<evidence type="ECO:0000313" key="6">
    <source>
        <dbReference type="Proteomes" id="UP000436468"/>
    </source>
</evidence>
<dbReference type="RefSeq" id="WP_157340776.1">
    <property type="nucleotide sequence ID" value="NZ_WQNF01000001.1"/>
</dbReference>
<dbReference type="Proteomes" id="UP000436468">
    <property type="component" value="Unassembled WGS sequence"/>
</dbReference>
<dbReference type="SUPFAM" id="SSF47413">
    <property type="entry name" value="lambda repressor-like DNA-binding domains"/>
    <property type="match status" value="1"/>
</dbReference>
<dbReference type="InterPro" id="IPR010982">
    <property type="entry name" value="Lambda_DNA-bd_dom_sf"/>
</dbReference>
<dbReference type="Pfam" id="PF01381">
    <property type="entry name" value="HTH_3"/>
    <property type="match status" value="1"/>
</dbReference>
<dbReference type="PANTHER" id="PTHR46797:SF23">
    <property type="entry name" value="HTH-TYPE TRANSCRIPTIONAL REGULATOR SUTR"/>
    <property type="match status" value="1"/>
</dbReference>
<dbReference type="GO" id="GO:0005829">
    <property type="term" value="C:cytosol"/>
    <property type="evidence" value="ECO:0007669"/>
    <property type="project" value="TreeGrafter"/>
</dbReference>
<dbReference type="AlphaFoldDB" id="A0A844SDF4"/>
<proteinExistence type="predicted"/>
<protein>
    <submittedName>
        <fullName evidence="5">Helix-turn-helix domain-containing protein</fullName>
    </submittedName>
</protein>
<gene>
    <name evidence="5" type="ORF">GPL21_00460</name>
</gene>
<accession>A0A844SDF4</accession>
<sequence>MQDWCSIVGGNVRRLRQSKRMTQEELAFEAQIDLTYVGGIERGRRNPSLLVMARIARALSVPLTKLFVES</sequence>
<dbReference type="PROSITE" id="PS50943">
    <property type="entry name" value="HTH_CROC1"/>
    <property type="match status" value="1"/>
</dbReference>
<organism evidence="5 6">
    <name type="scientific">Bradyrhizobium pachyrhizi</name>
    <dbReference type="NCBI Taxonomy" id="280333"/>
    <lineage>
        <taxon>Bacteria</taxon>
        <taxon>Pseudomonadati</taxon>
        <taxon>Pseudomonadota</taxon>
        <taxon>Alphaproteobacteria</taxon>
        <taxon>Hyphomicrobiales</taxon>
        <taxon>Nitrobacteraceae</taxon>
        <taxon>Bradyrhizobium</taxon>
    </lineage>
</organism>
<keyword evidence="6" id="KW-1185">Reference proteome</keyword>
<keyword evidence="1" id="KW-0805">Transcription regulation</keyword>